<dbReference type="InterPro" id="IPR001138">
    <property type="entry name" value="Zn2Cys6_DnaBD"/>
</dbReference>
<dbReference type="InterPro" id="IPR036864">
    <property type="entry name" value="Zn2-C6_fun-type_DNA-bd_sf"/>
</dbReference>
<dbReference type="Proteomes" id="UP000183365">
    <property type="component" value="Unassembled WGS sequence"/>
</dbReference>
<dbReference type="AlphaFoldDB" id="A0A1L0AZL9"/>
<evidence type="ECO:0000256" key="2">
    <source>
        <dbReference type="SAM" id="MobiDB-lite"/>
    </source>
</evidence>
<dbReference type="OrthoDB" id="3972808at2759"/>
<dbReference type="GO" id="GO:0008270">
    <property type="term" value="F:zinc ion binding"/>
    <property type="evidence" value="ECO:0007669"/>
    <property type="project" value="InterPro"/>
</dbReference>
<dbReference type="GO" id="GO:0000981">
    <property type="term" value="F:DNA-binding transcription factor activity, RNA polymerase II-specific"/>
    <property type="evidence" value="ECO:0007669"/>
    <property type="project" value="InterPro"/>
</dbReference>
<feature type="region of interest" description="Disordered" evidence="2">
    <location>
        <begin position="1"/>
        <end position="82"/>
    </location>
</feature>
<evidence type="ECO:0000313" key="4">
    <source>
        <dbReference type="Proteomes" id="UP000183365"/>
    </source>
</evidence>
<feature type="coiled-coil region" evidence="1">
    <location>
        <begin position="351"/>
        <end position="378"/>
    </location>
</feature>
<reference evidence="4" key="1">
    <citation type="submission" date="2016-11" db="EMBL/GenBank/DDBJ databases">
        <authorList>
            <person name="Guldener U."/>
        </authorList>
    </citation>
    <scope>NUCLEOTIDE SEQUENCE [LARGE SCALE GENOMIC DNA]</scope>
</reference>
<feature type="compositionally biased region" description="Polar residues" evidence="2">
    <location>
        <begin position="13"/>
        <end position="23"/>
    </location>
</feature>
<organism evidence="3 4">
    <name type="scientific">Hanseniaspora guilliermondii</name>
    <dbReference type="NCBI Taxonomy" id="56406"/>
    <lineage>
        <taxon>Eukaryota</taxon>
        <taxon>Fungi</taxon>
        <taxon>Dikarya</taxon>
        <taxon>Ascomycota</taxon>
        <taxon>Saccharomycotina</taxon>
        <taxon>Saccharomycetes</taxon>
        <taxon>Saccharomycodales</taxon>
        <taxon>Saccharomycodaceae</taxon>
        <taxon>Hanseniaspora</taxon>
    </lineage>
</organism>
<evidence type="ECO:0000256" key="1">
    <source>
        <dbReference type="SAM" id="Coils"/>
    </source>
</evidence>
<dbReference type="CDD" id="cd00067">
    <property type="entry name" value="GAL4"/>
    <property type="match status" value="1"/>
</dbReference>
<feature type="coiled-coil region" evidence="1">
    <location>
        <begin position="170"/>
        <end position="239"/>
    </location>
</feature>
<feature type="compositionally biased region" description="Polar residues" evidence="2">
    <location>
        <begin position="62"/>
        <end position="82"/>
    </location>
</feature>
<sequence>METSVGVDDKFQEVSNTESNNNALKPYTGKKRGRKPKTEQEKLEAAEKRRLLKQQKTDDKNMNTNTENPLQSSTSTEPNSTDVQNELINRQALAHLYHRREVVCDRCNSLRRACFGTLSSCNNCLIANKECTSKRPRVRKSKPRKLKAVNMDISLDQSVDLSQMVPIKPISIENDKIKELEDTVAKLNDELRAINQEKKLGEEHYKELETENDYLKETISTLQLLFKEQQNLVQLLEKQQIQNLKKLKMLQDTKKEQHHINPPQTRNFLNPDAINKTLSQHNSLQFQLRSQDRKEWLMHLNSTSTVNSPPNGSTAHQYSNIAHSESTHTKNVSPQSNFMSHHDLEANRLSYEQVQAQLIRLNNTKVSEENEVNNITNTDLKSSSINSIKTNTQENNMNVQNINFSNHNNNLGFQKNKYQISNARKNSDAFNEDKSKISANNDMDLYIVM</sequence>
<dbReference type="SUPFAM" id="SSF57701">
    <property type="entry name" value="Zn2/Cys6 DNA-binding domain"/>
    <property type="match status" value="1"/>
</dbReference>
<feature type="compositionally biased region" description="Basic and acidic residues" evidence="2">
    <location>
        <begin position="36"/>
        <end position="61"/>
    </location>
</feature>
<accession>A0A1L0AZL9</accession>
<keyword evidence="1" id="KW-0175">Coiled coil</keyword>
<name>A0A1L0AZL9_9ASCO</name>
<evidence type="ECO:0008006" key="5">
    <source>
        <dbReference type="Google" id="ProtNLM"/>
    </source>
</evidence>
<keyword evidence="4" id="KW-1185">Reference proteome</keyword>
<proteinExistence type="predicted"/>
<evidence type="ECO:0000313" key="3">
    <source>
        <dbReference type="EMBL" id="SGZ38980.1"/>
    </source>
</evidence>
<gene>
    <name evidence="3" type="ORF">HGUI_01180</name>
</gene>
<dbReference type="EMBL" id="FQNF01000015">
    <property type="protein sequence ID" value="SGZ38980.1"/>
    <property type="molecule type" value="Genomic_DNA"/>
</dbReference>
<dbReference type="VEuPathDB" id="FungiDB:HGUI_01180"/>
<protein>
    <recommendedName>
        <fullName evidence="5">Zn(2)-C6 fungal-type domain-containing protein</fullName>
    </recommendedName>
</protein>